<dbReference type="InterPro" id="IPR003594">
    <property type="entry name" value="HATPase_dom"/>
</dbReference>
<reference evidence="4" key="1">
    <citation type="journal article" date="2019" name="Int. J. Syst. Evol. Microbiol.">
        <title>The Global Catalogue of Microorganisms (GCM) 10K type strain sequencing project: providing services to taxonomists for standard genome sequencing and annotation.</title>
        <authorList>
            <consortium name="The Broad Institute Genomics Platform"/>
            <consortium name="The Broad Institute Genome Sequencing Center for Infectious Disease"/>
            <person name="Wu L."/>
            <person name="Ma J."/>
        </authorList>
    </citation>
    <scope>NUCLEOTIDE SEQUENCE [LARGE SCALE GENOMIC DNA]</scope>
    <source>
        <strain evidence="4">TBRC 5832</strain>
    </source>
</reference>
<dbReference type="SUPFAM" id="SSF55874">
    <property type="entry name" value="ATPase domain of HSP90 chaperone/DNA topoisomerase II/histidine kinase"/>
    <property type="match status" value="1"/>
</dbReference>
<evidence type="ECO:0000256" key="1">
    <source>
        <dbReference type="ARBA" id="ARBA00022527"/>
    </source>
</evidence>
<gene>
    <name evidence="3" type="ORF">ACFO0C_33975</name>
</gene>
<evidence type="ECO:0000313" key="4">
    <source>
        <dbReference type="Proteomes" id="UP001595867"/>
    </source>
</evidence>
<dbReference type="PANTHER" id="PTHR35526">
    <property type="entry name" value="ANTI-SIGMA-F FACTOR RSBW-RELATED"/>
    <property type="match status" value="1"/>
</dbReference>
<accession>A0ABV8J0C6</accession>
<proteinExistence type="predicted"/>
<dbReference type="CDD" id="cd16936">
    <property type="entry name" value="HATPase_RsbW-like"/>
    <property type="match status" value="1"/>
</dbReference>
<sequence length="136" mass="14562">MTEPDPSAASAEVMGYHQAQDLPGVRAFAQRRSERLGLAPDQVMSLTIAVSELVTNTLQHTSGGGRVWIRAEDGYVVCDVIDGGPMRAFGRPMPTPEARRGRGLAIVERLCDQVDAIAAAEGTIVRMRFGIAPRGS</sequence>
<protein>
    <submittedName>
        <fullName evidence="3">ATP-binding protein</fullName>
    </submittedName>
</protein>
<keyword evidence="4" id="KW-1185">Reference proteome</keyword>
<keyword evidence="3" id="KW-0547">Nucleotide-binding</keyword>
<dbReference type="PANTHER" id="PTHR35526:SF3">
    <property type="entry name" value="ANTI-SIGMA-F FACTOR RSBW"/>
    <property type="match status" value="1"/>
</dbReference>
<dbReference type="GO" id="GO:0005524">
    <property type="term" value="F:ATP binding"/>
    <property type="evidence" value="ECO:0007669"/>
    <property type="project" value="UniProtKB-KW"/>
</dbReference>
<name>A0ABV8J0C6_9ACTN</name>
<evidence type="ECO:0000313" key="3">
    <source>
        <dbReference type="EMBL" id="MFC4069962.1"/>
    </source>
</evidence>
<keyword evidence="3" id="KW-0067">ATP-binding</keyword>
<keyword evidence="1" id="KW-0418">Kinase</keyword>
<dbReference type="Pfam" id="PF13581">
    <property type="entry name" value="HATPase_c_2"/>
    <property type="match status" value="1"/>
</dbReference>
<dbReference type="Proteomes" id="UP001595867">
    <property type="component" value="Unassembled WGS sequence"/>
</dbReference>
<dbReference type="RefSeq" id="WP_378070854.1">
    <property type="nucleotide sequence ID" value="NZ_JBHSBL010000023.1"/>
</dbReference>
<feature type="domain" description="Histidine kinase/HSP90-like ATPase" evidence="2">
    <location>
        <begin position="20"/>
        <end position="129"/>
    </location>
</feature>
<dbReference type="InterPro" id="IPR050267">
    <property type="entry name" value="Anti-sigma-factor_SerPK"/>
</dbReference>
<dbReference type="EMBL" id="JBHSBL010000023">
    <property type="protein sequence ID" value="MFC4069962.1"/>
    <property type="molecule type" value="Genomic_DNA"/>
</dbReference>
<comment type="caution">
    <text evidence="3">The sequence shown here is derived from an EMBL/GenBank/DDBJ whole genome shotgun (WGS) entry which is preliminary data.</text>
</comment>
<organism evidence="3 4">
    <name type="scientific">Actinoplanes subglobosus</name>
    <dbReference type="NCBI Taxonomy" id="1547892"/>
    <lineage>
        <taxon>Bacteria</taxon>
        <taxon>Bacillati</taxon>
        <taxon>Actinomycetota</taxon>
        <taxon>Actinomycetes</taxon>
        <taxon>Micromonosporales</taxon>
        <taxon>Micromonosporaceae</taxon>
        <taxon>Actinoplanes</taxon>
    </lineage>
</organism>
<keyword evidence="1" id="KW-0808">Transferase</keyword>
<dbReference type="InterPro" id="IPR036890">
    <property type="entry name" value="HATPase_C_sf"/>
</dbReference>
<keyword evidence="1" id="KW-0723">Serine/threonine-protein kinase</keyword>
<evidence type="ECO:0000259" key="2">
    <source>
        <dbReference type="Pfam" id="PF13581"/>
    </source>
</evidence>
<dbReference type="Gene3D" id="3.30.565.10">
    <property type="entry name" value="Histidine kinase-like ATPase, C-terminal domain"/>
    <property type="match status" value="1"/>
</dbReference>